<dbReference type="eggNOG" id="COG0654">
    <property type="taxonomic scope" value="Bacteria"/>
</dbReference>
<evidence type="ECO:0000259" key="4">
    <source>
        <dbReference type="Pfam" id="PF01494"/>
    </source>
</evidence>
<evidence type="ECO:0000256" key="1">
    <source>
        <dbReference type="ARBA" id="ARBA00023002"/>
    </source>
</evidence>
<feature type="region of interest" description="Disordered" evidence="3">
    <location>
        <begin position="343"/>
        <end position="362"/>
    </location>
</feature>
<protein>
    <submittedName>
        <fullName evidence="5">Monooxygenase FAD-binding</fullName>
    </submittedName>
</protein>
<feature type="compositionally biased region" description="Basic residues" evidence="3">
    <location>
        <begin position="353"/>
        <end position="362"/>
    </location>
</feature>
<feature type="domain" description="FAD-binding" evidence="4">
    <location>
        <begin position="281"/>
        <end position="341"/>
    </location>
</feature>
<dbReference type="PANTHER" id="PTHR13789:SF309">
    <property type="entry name" value="PUTATIVE (AFU_ORTHOLOGUE AFUA_6G14510)-RELATED"/>
    <property type="match status" value="1"/>
</dbReference>
<keyword evidence="2 5" id="KW-0503">Monooxygenase</keyword>
<organism evidence="5">
    <name type="scientific">Cyanothece sp. (strain PCC 7425 / ATCC 29141)</name>
    <dbReference type="NCBI Taxonomy" id="395961"/>
    <lineage>
        <taxon>Bacteria</taxon>
        <taxon>Bacillati</taxon>
        <taxon>Cyanobacteriota</taxon>
        <taxon>Cyanophyceae</taxon>
        <taxon>Gomontiellales</taxon>
        <taxon>Cyanothecaceae</taxon>
        <taxon>Cyanothece</taxon>
    </lineage>
</organism>
<dbReference type="PANTHER" id="PTHR13789">
    <property type="entry name" value="MONOOXYGENASE"/>
    <property type="match status" value="1"/>
</dbReference>
<proteinExistence type="predicted"/>
<dbReference type="HOGENOM" id="CLU_009665_19_5_3"/>
<keyword evidence="1" id="KW-0560">Oxidoreductase</keyword>
<dbReference type="KEGG" id="cyn:Cyan7425_1528"/>
<dbReference type="STRING" id="395961.Cyan7425_1528"/>
<dbReference type="InterPro" id="IPR002938">
    <property type="entry name" value="FAD-bd"/>
</dbReference>
<sequence length="362" mass="39777">MVATTCRIGIIGAGTSGVYLASLLSRQGFEVTLFEKASHPRTEGCGILLVRAGMEALQQGNPQLCQQMINAGSPVQRFEFRNLRGGLINAENVTYEENELPGLLIHRTAILSALLEQLPPGYLHCNAELESVSQTEDKVMASFSDGSYWEGDLLVGADGIGSKVRQFVVPGVDLCYLGDLVWRGVVNDSSFCPPGHFIVYVRGRGIYANFFHLGHGLTHWGFFVETELEESEIGVLRPQHPEIPPLELAKLPEDARAVIAATPAEQITARYSYDIDPLPHLYQGRIVLIGDAGHAKSPTRARGMTAGFEDALCLARYLGESVDIGTALQQFEAERLPIVHEYQRTSRQQSQRIGRRHHKSAA</sequence>
<dbReference type="GO" id="GO:0071949">
    <property type="term" value="F:FAD binding"/>
    <property type="evidence" value="ECO:0007669"/>
    <property type="project" value="InterPro"/>
</dbReference>
<dbReference type="InterPro" id="IPR036188">
    <property type="entry name" value="FAD/NAD-bd_sf"/>
</dbReference>
<dbReference type="Pfam" id="PF01494">
    <property type="entry name" value="FAD_binding_3"/>
    <property type="match status" value="2"/>
</dbReference>
<accession>B8HPN7</accession>
<dbReference type="AlphaFoldDB" id="B8HPN7"/>
<dbReference type="PRINTS" id="PR00420">
    <property type="entry name" value="RNGMNOXGNASE"/>
</dbReference>
<name>B8HPN7_CYAP4</name>
<dbReference type="EMBL" id="CP001344">
    <property type="protein sequence ID" value="ACL43898.1"/>
    <property type="molecule type" value="Genomic_DNA"/>
</dbReference>
<evidence type="ECO:0000313" key="5">
    <source>
        <dbReference type="EMBL" id="ACL43898.1"/>
    </source>
</evidence>
<evidence type="ECO:0000256" key="2">
    <source>
        <dbReference type="ARBA" id="ARBA00023033"/>
    </source>
</evidence>
<dbReference type="InterPro" id="IPR050493">
    <property type="entry name" value="FAD-dep_Monooxygenase_BioMet"/>
</dbReference>
<dbReference type="GO" id="GO:0004497">
    <property type="term" value="F:monooxygenase activity"/>
    <property type="evidence" value="ECO:0007669"/>
    <property type="project" value="UniProtKB-KW"/>
</dbReference>
<reference evidence="5" key="1">
    <citation type="submission" date="2009-01" db="EMBL/GenBank/DDBJ databases">
        <title>Complete sequence of chromosome Cyanothece sp. PCC 7425.</title>
        <authorList>
            <consortium name="US DOE Joint Genome Institute"/>
            <person name="Lucas S."/>
            <person name="Copeland A."/>
            <person name="Lapidus A."/>
            <person name="Glavina del Rio T."/>
            <person name="Dalin E."/>
            <person name="Tice H."/>
            <person name="Bruce D."/>
            <person name="Goodwin L."/>
            <person name="Pitluck S."/>
            <person name="Sims D."/>
            <person name="Meineke L."/>
            <person name="Brettin T."/>
            <person name="Detter J.C."/>
            <person name="Han C."/>
            <person name="Larimer F."/>
            <person name="Land M."/>
            <person name="Hauser L."/>
            <person name="Kyrpides N."/>
            <person name="Ovchinnikova G."/>
            <person name="Liberton M."/>
            <person name="Stoeckel J."/>
            <person name="Banerjee A."/>
            <person name="Singh A."/>
            <person name="Page L."/>
            <person name="Sato H."/>
            <person name="Zhao L."/>
            <person name="Sherman L."/>
            <person name="Pakrasi H."/>
            <person name="Richardson P."/>
        </authorList>
    </citation>
    <scope>NUCLEOTIDE SEQUENCE</scope>
    <source>
        <strain evidence="5">PCC 7425</strain>
    </source>
</reference>
<gene>
    <name evidence="5" type="ordered locus">Cyan7425_1528</name>
</gene>
<dbReference type="SUPFAM" id="SSF51905">
    <property type="entry name" value="FAD/NAD(P)-binding domain"/>
    <property type="match status" value="1"/>
</dbReference>
<evidence type="ECO:0000256" key="3">
    <source>
        <dbReference type="SAM" id="MobiDB-lite"/>
    </source>
</evidence>
<dbReference type="Gene3D" id="3.50.50.60">
    <property type="entry name" value="FAD/NAD(P)-binding domain"/>
    <property type="match status" value="1"/>
</dbReference>
<dbReference type="OrthoDB" id="9782160at2"/>
<feature type="domain" description="FAD-binding" evidence="4">
    <location>
        <begin position="7"/>
        <end position="167"/>
    </location>
</feature>